<feature type="compositionally biased region" description="Polar residues" evidence="1">
    <location>
        <begin position="1"/>
        <end position="10"/>
    </location>
</feature>
<dbReference type="Proteomes" id="UP000029590">
    <property type="component" value="Unassembled WGS sequence"/>
</dbReference>
<evidence type="ECO:0000313" key="3">
    <source>
        <dbReference type="EMBL" id="KGC20056.1"/>
    </source>
</evidence>
<dbReference type="AlphaFoldDB" id="A0AAW3F9M2"/>
<dbReference type="SMART" id="SM00530">
    <property type="entry name" value="HTH_XRE"/>
    <property type="match status" value="1"/>
</dbReference>
<gene>
    <name evidence="3" type="ORF">DM48_8125</name>
</gene>
<feature type="domain" description="HTH cro/C1-type" evidence="2">
    <location>
        <begin position="153"/>
        <end position="207"/>
    </location>
</feature>
<reference evidence="3 4" key="1">
    <citation type="submission" date="2014-04" db="EMBL/GenBank/DDBJ databases">
        <authorList>
            <person name="Bishop-Lilly K.A."/>
            <person name="Broomall S.M."/>
            <person name="Chain P.S."/>
            <person name="Chertkov O."/>
            <person name="Coyne S.R."/>
            <person name="Daligault H.E."/>
            <person name="Davenport K.W."/>
            <person name="Erkkila T."/>
            <person name="Frey K.G."/>
            <person name="Gibbons H.S."/>
            <person name="Gu W."/>
            <person name="Jaissle J."/>
            <person name="Johnson S.L."/>
            <person name="Koroleva G.I."/>
            <person name="Ladner J.T."/>
            <person name="Lo C.-C."/>
            <person name="Minogue T.D."/>
            <person name="Munk C."/>
            <person name="Palacios G.F."/>
            <person name="Redden C.L."/>
            <person name="Rosenzweig C.N."/>
            <person name="Scholz M.B."/>
            <person name="Teshima H."/>
            <person name="Xu Y."/>
        </authorList>
    </citation>
    <scope>NUCLEOTIDE SEQUENCE [LARGE SCALE GENOMIC DNA]</scope>
    <source>
        <strain evidence="4">gladioli</strain>
    </source>
</reference>
<dbReference type="InterPro" id="IPR001387">
    <property type="entry name" value="Cro/C1-type_HTH"/>
</dbReference>
<dbReference type="GO" id="GO:0003677">
    <property type="term" value="F:DNA binding"/>
    <property type="evidence" value="ECO:0007669"/>
    <property type="project" value="InterPro"/>
</dbReference>
<comment type="caution">
    <text evidence="3">The sequence shown here is derived from an EMBL/GenBank/DDBJ whole genome shotgun (WGS) entry which is preliminary data.</text>
</comment>
<dbReference type="InterPro" id="IPR010982">
    <property type="entry name" value="Lambda_DNA-bd_dom_sf"/>
</dbReference>
<dbReference type="PROSITE" id="PS50943">
    <property type="entry name" value="HTH_CROC1"/>
    <property type="match status" value="1"/>
</dbReference>
<dbReference type="Gene3D" id="1.10.260.40">
    <property type="entry name" value="lambda repressor-like DNA-binding domains"/>
    <property type="match status" value="1"/>
</dbReference>
<dbReference type="CDD" id="cd00093">
    <property type="entry name" value="HTH_XRE"/>
    <property type="match status" value="1"/>
</dbReference>
<organism evidence="3 4">
    <name type="scientific">Burkholderia gladioli</name>
    <name type="common">Pseudomonas marginata</name>
    <name type="synonym">Phytomonas marginata</name>
    <dbReference type="NCBI Taxonomy" id="28095"/>
    <lineage>
        <taxon>Bacteria</taxon>
        <taxon>Pseudomonadati</taxon>
        <taxon>Pseudomonadota</taxon>
        <taxon>Betaproteobacteria</taxon>
        <taxon>Burkholderiales</taxon>
        <taxon>Burkholderiaceae</taxon>
        <taxon>Burkholderia</taxon>
    </lineage>
</organism>
<evidence type="ECO:0000313" key="4">
    <source>
        <dbReference type="Proteomes" id="UP000029590"/>
    </source>
</evidence>
<sequence length="237" mass="25300">MSKNTRSGCESRSGPGWARRSVASESVSASRSPFDRAMAPELACLASARANAAPMRPTPTRSLTGRYKSDLPVGSADTAPSCTGFPAFSSHADIVISSKRTGCAQCKVKLTKNARFILWLLYGWQCMLSGMNASAKTPTFERNPITQAVGRRLKEVRLQAGKSQEDLAHEAAVSRVAISAVESGAANTTVLTLAALCRPLGISLSELFAPLTMPLDAQEPRRVNAAKPPKIGRSRLR</sequence>
<dbReference type="SUPFAM" id="SSF47413">
    <property type="entry name" value="lambda repressor-like DNA-binding domains"/>
    <property type="match status" value="1"/>
</dbReference>
<evidence type="ECO:0000256" key="1">
    <source>
        <dbReference type="SAM" id="MobiDB-lite"/>
    </source>
</evidence>
<name>A0AAW3F9M2_BURGA</name>
<evidence type="ECO:0000259" key="2">
    <source>
        <dbReference type="PROSITE" id="PS50943"/>
    </source>
</evidence>
<proteinExistence type="predicted"/>
<dbReference type="Pfam" id="PF01381">
    <property type="entry name" value="HTH_3"/>
    <property type="match status" value="1"/>
</dbReference>
<protein>
    <submittedName>
        <fullName evidence="3">Helix-turn-helix family protein</fullName>
    </submittedName>
</protein>
<dbReference type="EMBL" id="JPGG01000013">
    <property type="protein sequence ID" value="KGC20056.1"/>
    <property type="molecule type" value="Genomic_DNA"/>
</dbReference>
<feature type="region of interest" description="Disordered" evidence="1">
    <location>
        <begin position="1"/>
        <end position="23"/>
    </location>
</feature>
<accession>A0AAW3F9M2</accession>